<protein>
    <recommendedName>
        <fullName evidence="4">BTB domain-containing protein</fullName>
    </recommendedName>
</protein>
<dbReference type="AlphaFoldDB" id="A0A1J4KXR9"/>
<keyword evidence="1" id="KW-1133">Transmembrane helix</keyword>
<keyword evidence="1" id="KW-0472">Membrane</keyword>
<sequence length="408" mass="48919">MIVPLSNELGKKEFHFFISLFMFQFELFSTDYNSRYITLEEEEDFDDDDDDIDFDSYEYELSGLERSNRTPSSINNTNLLKKEKPKIFVVYVNEKKYYFDQNLLMMASDVISKFCQENPGCQKYHFDFNDECNIMKKIENLFQFKFETFLISEKMAMENIIGAFRFNCFDILTNNMNGPISFPMKLQMPAWIYKEIKNNSLQQLKIQTLKKVYKCKTYGILSSTTIKAFFNENPEVDTFCYEFKDDNHEFQLISDYLNLGTIMINPSNMNLVYDIATELQISSLLKKVEKFVNKLEAQRKIIEENFSIVEPVEQLFDLLKNINSMEIIEITHQILLSIWPYSKDNIREMVSCFLFLLNIICPFIRKYYNYVLLLITRKENPIIYIFLFHFFLIIYFIHFIRILHFYIY</sequence>
<reference evidence="2" key="1">
    <citation type="submission" date="2016-10" db="EMBL/GenBank/DDBJ databases">
        <authorList>
            <person name="Benchimol M."/>
            <person name="Almeida L.G."/>
            <person name="Vasconcelos A.T."/>
            <person name="Perreira-Neves A."/>
            <person name="Rosa I.A."/>
            <person name="Tasca T."/>
            <person name="Bogo M.R."/>
            <person name="de Souza W."/>
        </authorList>
    </citation>
    <scope>NUCLEOTIDE SEQUENCE [LARGE SCALE GENOMIC DNA]</scope>
    <source>
        <strain evidence="2">K</strain>
    </source>
</reference>
<proteinExistence type="predicted"/>
<feature type="transmembrane region" description="Helical" evidence="1">
    <location>
        <begin position="382"/>
        <end position="407"/>
    </location>
</feature>
<dbReference type="VEuPathDB" id="TrichDB:TRFO_15274"/>
<keyword evidence="3" id="KW-1185">Reference proteome</keyword>
<evidence type="ECO:0000313" key="3">
    <source>
        <dbReference type="Proteomes" id="UP000179807"/>
    </source>
</evidence>
<comment type="caution">
    <text evidence="2">The sequence shown here is derived from an EMBL/GenBank/DDBJ whole genome shotgun (WGS) entry which is preliminary data.</text>
</comment>
<gene>
    <name evidence="2" type="ORF">TRFO_15274</name>
</gene>
<dbReference type="EMBL" id="MLAK01000384">
    <property type="protein sequence ID" value="OHT14357.1"/>
    <property type="molecule type" value="Genomic_DNA"/>
</dbReference>
<evidence type="ECO:0000313" key="2">
    <source>
        <dbReference type="EMBL" id="OHT14357.1"/>
    </source>
</evidence>
<evidence type="ECO:0000256" key="1">
    <source>
        <dbReference type="SAM" id="Phobius"/>
    </source>
</evidence>
<accession>A0A1J4KXR9</accession>
<evidence type="ECO:0008006" key="4">
    <source>
        <dbReference type="Google" id="ProtNLM"/>
    </source>
</evidence>
<dbReference type="RefSeq" id="XP_068367493.1">
    <property type="nucleotide sequence ID" value="XM_068498291.1"/>
</dbReference>
<feature type="transmembrane region" description="Helical" evidence="1">
    <location>
        <begin position="353"/>
        <end position="375"/>
    </location>
</feature>
<dbReference type="GeneID" id="94832995"/>
<dbReference type="Proteomes" id="UP000179807">
    <property type="component" value="Unassembled WGS sequence"/>
</dbReference>
<name>A0A1J4KXR9_9EUKA</name>
<organism evidence="2 3">
    <name type="scientific">Tritrichomonas foetus</name>
    <dbReference type="NCBI Taxonomy" id="1144522"/>
    <lineage>
        <taxon>Eukaryota</taxon>
        <taxon>Metamonada</taxon>
        <taxon>Parabasalia</taxon>
        <taxon>Tritrichomonadida</taxon>
        <taxon>Tritrichomonadidae</taxon>
        <taxon>Tritrichomonas</taxon>
    </lineage>
</organism>
<keyword evidence="1" id="KW-0812">Transmembrane</keyword>